<dbReference type="GO" id="GO:0101006">
    <property type="term" value="F:protein histidine phosphatase activity"/>
    <property type="evidence" value="ECO:0007669"/>
    <property type="project" value="InterPro"/>
</dbReference>
<keyword evidence="3" id="KW-1185">Reference proteome</keyword>
<keyword evidence="1" id="KW-0378">Hydrolase</keyword>
<accession>A0A6L9MRM5</accession>
<dbReference type="Proteomes" id="UP000478837">
    <property type="component" value="Unassembled WGS sequence"/>
</dbReference>
<proteinExistence type="predicted"/>
<dbReference type="Gene3D" id="3.40.50.1240">
    <property type="entry name" value="Phosphoglycerate mutase-like"/>
    <property type="match status" value="1"/>
</dbReference>
<dbReference type="InterPro" id="IPR051021">
    <property type="entry name" value="Mito_Ser/Thr_phosphatase"/>
</dbReference>
<name>A0A6L9MRM5_9ALTE</name>
<dbReference type="InterPro" id="IPR029033">
    <property type="entry name" value="His_PPase_superfam"/>
</dbReference>
<protein>
    <submittedName>
        <fullName evidence="2">Phosphohistidine phosphatase SixA</fullName>
    </submittedName>
</protein>
<evidence type="ECO:0000256" key="1">
    <source>
        <dbReference type="ARBA" id="ARBA00022801"/>
    </source>
</evidence>
<comment type="caution">
    <text evidence="2">The sequence shown here is derived from an EMBL/GenBank/DDBJ whole genome shotgun (WGS) entry which is preliminary data.</text>
</comment>
<dbReference type="GO" id="GO:0005737">
    <property type="term" value="C:cytoplasm"/>
    <property type="evidence" value="ECO:0007669"/>
    <property type="project" value="InterPro"/>
</dbReference>
<dbReference type="SUPFAM" id="SSF53254">
    <property type="entry name" value="Phosphoglycerate mutase-like"/>
    <property type="match status" value="1"/>
</dbReference>
<reference evidence="2 3" key="1">
    <citation type="submission" date="2020-01" db="EMBL/GenBank/DDBJ databases">
        <title>Genomes of bacteria type strains.</title>
        <authorList>
            <person name="Chen J."/>
            <person name="Zhu S."/>
            <person name="Yang J."/>
        </authorList>
    </citation>
    <scope>NUCLEOTIDE SEQUENCE [LARGE SCALE GENOMIC DNA]</scope>
    <source>
        <strain evidence="2 3">LMG 22958</strain>
    </source>
</reference>
<dbReference type="NCBIfam" id="TIGR00249">
    <property type="entry name" value="sixA"/>
    <property type="match status" value="1"/>
</dbReference>
<dbReference type="AlphaFoldDB" id="A0A6L9MRM5"/>
<evidence type="ECO:0000313" key="3">
    <source>
        <dbReference type="Proteomes" id="UP000478837"/>
    </source>
</evidence>
<dbReference type="EMBL" id="JAAAWP010000002">
    <property type="protein sequence ID" value="NDW20839.1"/>
    <property type="molecule type" value="Genomic_DNA"/>
</dbReference>
<dbReference type="InterPro" id="IPR004449">
    <property type="entry name" value="SixA"/>
</dbReference>
<evidence type="ECO:0000313" key="2">
    <source>
        <dbReference type="EMBL" id="NDW20839.1"/>
    </source>
</evidence>
<sequence>MRYVMSGQSSNDDIFIFIMRHGEAESPCLDDKSRQLTPLGRQQSQSAALWLNQHFCQDNRVDVTLHSPYRRARQTLDEVARTITAEKLEMSEDITPDGSPKLVSDYIQARIHASVNGNRPIKKLLIVSHMPLVSYLVDELCQSYTTSLFATASIAVVKYSLSSHSGTLMTHYQGI</sequence>
<dbReference type="PANTHER" id="PTHR20935">
    <property type="entry name" value="PHOSPHOGLYCERATE MUTASE-RELATED"/>
    <property type="match status" value="1"/>
</dbReference>
<dbReference type="Pfam" id="PF00300">
    <property type="entry name" value="His_Phos_1"/>
    <property type="match status" value="1"/>
</dbReference>
<organism evidence="2 3">
    <name type="scientific">Alteromonas hispanica</name>
    <dbReference type="NCBI Taxonomy" id="315421"/>
    <lineage>
        <taxon>Bacteria</taxon>
        <taxon>Pseudomonadati</taxon>
        <taxon>Pseudomonadota</taxon>
        <taxon>Gammaproteobacteria</taxon>
        <taxon>Alteromonadales</taxon>
        <taxon>Alteromonadaceae</taxon>
        <taxon>Alteromonas/Salinimonas group</taxon>
        <taxon>Alteromonas</taxon>
    </lineage>
</organism>
<dbReference type="InterPro" id="IPR013078">
    <property type="entry name" value="His_Pase_superF_clade-1"/>
</dbReference>
<gene>
    <name evidence="2" type="primary">sixA</name>
    <name evidence="2" type="ORF">GTW09_04815</name>
</gene>
<dbReference type="PANTHER" id="PTHR20935:SF0">
    <property type="entry name" value="SERINE_THREONINE-PROTEIN PHOSPHATASE PGAM5, MITOCHONDRIAL"/>
    <property type="match status" value="1"/>
</dbReference>
<dbReference type="CDD" id="cd07067">
    <property type="entry name" value="HP_PGM_like"/>
    <property type="match status" value="1"/>
</dbReference>
<dbReference type="SMART" id="SM00855">
    <property type="entry name" value="PGAM"/>
    <property type="match status" value="1"/>
</dbReference>